<name>A0ABP6PW54_9ACTN</name>
<evidence type="ECO:0000313" key="2">
    <source>
        <dbReference type="EMBL" id="GAA3191946.1"/>
    </source>
</evidence>
<dbReference type="PROSITE" id="PS51819">
    <property type="entry name" value="VOC"/>
    <property type="match status" value="1"/>
</dbReference>
<dbReference type="InterPro" id="IPR004360">
    <property type="entry name" value="Glyas_Fos-R_dOase_dom"/>
</dbReference>
<dbReference type="CDD" id="cd06587">
    <property type="entry name" value="VOC"/>
    <property type="match status" value="1"/>
</dbReference>
<gene>
    <name evidence="2" type="ORF">GCM10010468_00530</name>
</gene>
<accession>A0ABP6PW54</accession>
<evidence type="ECO:0000259" key="1">
    <source>
        <dbReference type="PROSITE" id="PS51819"/>
    </source>
</evidence>
<dbReference type="InterPro" id="IPR037523">
    <property type="entry name" value="VOC_core"/>
</dbReference>
<dbReference type="InterPro" id="IPR029068">
    <property type="entry name" value="Glyas_Bleomycin-R_OHBP_Dase"/>
</dbReference>
<keyword evidence="3" id="KW-1185">Reference proteome</keyword>
<comment type="caution">
    <text evidence="2">The sequence shown here is derived from an EMBL/GenBank/DDBJ whole genome shotgun (WGS) entry which is preliminary data.</text>
</comment>
<dbReference type="SUPFAM" id="SSF54593">
    <property type="entry name" value="Glyoxalase/Bleomycin resistance protein/Dihydroxybiphenyl dioxygenase"/>
    <property type="match status" value="1"/>
</dbReference>
<protein>
    <submittedName>
        <fullName evidence="2">VOC family protein</fullName>
    </submittedName>
</protein>
<dbReference type="Pfam" id="PF00903">
    <property type="entry name" value="Glyoxalase"/>
    <property type="match status" value="1"/>
</dbReference>
<reference evidence="3" key="1">
    <citation type="journal article" date="2019" name="Int. J. Syst. Evol. Microbiol.">
        <title>The Global Catalogue of Microorganisms (GCM) 10K type strain sequencing project: providing services to taxonomists for standard genome sequencing and annotation.</title>
        <authorList>
            <consortium name="The Broad Institute Genomics Platform"/>
            <consortium name="The Broad Institute Genome Sequencing Center for Infectious Disease"/>
            <person name="Wu L."/>
            <person name="Ma J."/>
        </authorList>
    </citation>
    <scope>NUCLEOTIDE SEQUENCE [LARGE SCALE GENOMIC DNA]</scope>
    <source>
        <strain evidence="3">JCM 9377</strain>
    </source>
</reference>
<dbReference type="EMBL" id="BAAAUV010000001">
    <property type="protein sequence ID" value="GAA3191946.1"/>
    <property type="molecule type" value="Genomic_DNA"/>
</dbReference>
<dbReference type="Proteomes" id="UP001501237">
    <property type="component" value="Unassembled WGS sequence"/>
</dbReference>
<dbReference type="Gene3D" id="3.10.180.10">
    <property type="entry name" value="2,3-Dihydroxybiphenyl 1,2-Dioxygenase, domain 1"/>
    <property type="match status" value="1"/>
</dbReference>
<feature type="domain" description="VOC" evidence="1">
    <location>
        <begin position="1"/>
        <end position="116"/>
    </location>
</feature>
<proteinExistence type="predicted"/>
<evidence type="ECO:0000313" key="3">
    <source>
        <dbReference type="Proteomes" id="UP001501237"/>
    </source>
</evidence>
<organism evidence="2 3">
    <name type="scientific">Actinocorallia longicatena</name>
    <dbReference type="NCBI Taxonomy" id="111803"/>
    <lineage>
        <taxon>Bacteria</taxon>
        <taxon>Bacillati</taxon>
        <taxon>Actinomycetota</taxon>
        <taxon>Actinomycetes</taxon>
        <taxon>Streptosporangiales</taxon>
        <taxon>Thermomonosporaceae</taxon>
        <taxon>Actinocorallia</taxon>
    </lineage>
</organism>
<sequence length="126" mass="13898">MAFVPTTDLDRAREFYTAILGLKLVEADGFACVLRSGETMLRVIKVERLAVQPYTVLGWAVDDLVERMAELVLLGVEFTRHPGMDQDDLGVWTSPSGERVAWFADPDGNTLSLTQFAAPARIPETA</sequence>